<keyword evidence="10" id="KW-1185">Reference proteome</keyword>
<keyword evidence="6 9" id="KW-0067">ATP-binding</keyword>
<dbReference type="SMART" id="SM00382">
    <property type="entry name" value="AAA"/>
    <property type="match status" value="1"/>
</dbReference>
<dbReference type="InterPro" id="IPR003593">
    <property type="entry name" value="AAA+_ATPase"/>
</dbReference>
<protein>
    <submittedName>
        <fullName evidence="9">ABC transporter ATP-binding protein</fullName>
    </submittedName>
</protein>
<evidence type="ECO:0000256" key="2">
    <source>
        <dbReference type="ARBA" id="ARBA00005417"/>
    </source>
</evidence>
<comment type="subcellular location">
    <subcellularLocation>
        <location evidence="1">Cell membrane</location>
        <topology evidence="1">Peripheral membrane protein</topology>
    </subcellularLocation>
</comment>
<dbReference type="EMBL" id="CP073721">
    <property type="protein sequence ID" value="UWZ34504.1"/>
    <property type="molecule type" value="Genomic_DNA"/>
</dbReference>
<dbReference type="PANTHER" id="PTHR43297">
    <property type="entry name" value="OLIGOPEPTIDE TRANSPORT ATP-BINDING PROTEIN APPD"/>
    <property type="match status" value="1"/>
</dbReference>
<evidence type="ECO:0000256" key="1">
    <source>
        <dbReference type="ARBA" id="ARBA00004202"/>
    </source>
</evidence>
<accession>A0ABY5YYM9</accession>
<sequence length="323" mass="34712">MSAATDVVLNVDGLRVNAADPSGAEVPIIEDVSFSLARGEVLGIVGESGSGKSLTALSLLRLTPETLHQSGSIRVAGREVMRLSQRELQRMRGNQVSMVFQDPMTGLNPVRTVGSLLVEALRRHRRMSRAQAHQSAVAALRAVGIPSPELRVKVYPHQLSGGLRQRVMIALALLHDPAVIVADEPTTALDATIQAQIIDLMRSRVSSAGLIFITHDLGVAGQICDRIIVMYAGHIVEEGVALTLLSRPRHPYTAGLLAAAPRFDRERKPLVPIPGSPPTPYSRPAGCPFAPRCARASEVCREQRPELVPGDLSTVACWHPLSS</sequence>
<evidence type="ECO:0000313" key="9">
    <source>
        <dbReference type="EMBL" id="UWZ34504.1"/>
    </source>
</evidence>
<keyword evidence="5" id="KW-0547">Nucleotide-binding</keyword>
<evidence type="ECO:0000256" key="6">
    <source>
        <dbReference type="ARBA" id="ARBA00022840"/>
    </source>
</evidence>
<dbReference type="NCBIfam" id="TIGR01727">
    <property type="entry name" value="oligo_HPY"/>
    <property type="match status" value="1"/>
</dbReference>
<comment type="similarity">
    <text evidence="2">Belongs to the ABC transporter superfamily.</text>
</comment>
<evidence type="ECO:0000313" key="10">
    <source>
        <dbReference type="Proteomes" id="UP001058271"/>
    </source>
</evidence>
<dbReference type="GO" id="GO:0005524">
    <property type="term" value="F:ATP binding"/>
    <property type="evidence" value="ECO:0007669"/>
    <property type="project" value="UniProtKB-KW"/>
</dbReference>
<dbReference type="Gene3D" id="3.40.50.300">
    <property type="entry name" value="P-loop containing nucleotide triphosphate hydrolases"/>
    <property type="match status" value="1"/>
</dbReference>
<evidence type="ECO:0000256" key="7">
    <source>
        <dbReference type="ARBA" id="ARBA00023136"/>
    </source>
</evidence>
<dbReference type="RefSeq" id="WP_260723824.1">
    <property type="nucleotide sequence ID" value="NZ_BAAABS010000011.1"/>
</dbReference>
<reference evidence="9" key="1">
    <citation type="submission" date="2021-04" db="EMBL/GenBank/DDBJ databases">
        <title>Biosynthetic gene clusters of Dactylosporangioum roseum.</title>
        <authorList>
            <person name="Hartkoorn R.C."/>
            <person name="Beaudoing E."/>
            <person name="Hot D."/>
            <person name="Moureu S."/>
        </authorList>
    </citation>
    <scope>NUCLEOTIDE SEQUENCE</scope>
    <source>
        <strain evidence="9">NRRL B-16295</strain>
    </source>
</reference>
<proteinExistence type="inferred from homology"/>
<keyword evidence="3" id="KW-0813">Transport</keyword>
<dbReference type="InterPro" id="IPR027417">
    <property type="entry name" value="P-loop_NTPase"/>
</dbReference>
<dbReference type="PROSITE" id="PS50893">
    <property type="entry name" value="ABC_TRANSPORTER_2"/>
    <property type="match status" value="1"/>
</dbReference>
<name>A0ABY5YYM9_9ACTN</name>
<dbReference type="InterPro" id="IPR050388">
    <property type="entry name" value="ABC_Ni/Peptide_Import"/>
</dbReference>
<keyword evidence="4" id="KW-1003">Cell membrane</keyword>
<dbReference type="PANTHER" id="PTHR43297:SF2">
    <property type="entry name" value="DIPEPTIDE TRANSPORT ATP-BINDING PROTEIN DPPD"/>
    <property type="match status" value="1"/>
</dbReference>
<keyword evidence="7" id="KW-0472">Membrane</keyword>
<dbReference type="CDD" id="cd03257">
    <property type="entry name" value="ABC_NikE_OppD_transporters"/>
    <property type="match status" value="1"/>
</dbReference>
<dbReference type="InterPro" id="IPR003439">
    <property type="entry name" value="ABC_transporter-like_ATP-bd"/>
</dbReference>
<evidence type="ECO:0000259" key="8">
    <source>
        <dbReference type="PROSITE" id="PS50893"/>
    </source>
</evidence>
<evidence type="ECO:0000256" key="4">
    <source>
        <dbReference type="ARBA" id="ARBA00022475"/>
    </source>
</evidence>
<gene>
    <name evidence="9" type="ORF">Drose_25160</name>
</gene>
<feature type="domain" description="ABC transporter" evidence="8">
    <location>
        <begin position="14"/>
        <end position="257"/>
    </location>
</feature>
<evidence type="ECO:0000256" key="3">
    <source>
        <dbReference type="ARBA" id="ARBA00022448"/>
    </source>
</evidence>
<dbReference type="Pfam" id="PF08352">
    <property type="entry name" value="oligo_HPY"/>
    <property type="match status" value="1"/>
</dbReference>
<evidence type="ECO:0000256" key="5">
    <source>
        <dbReference type="ARBA" id="ARBA00022741"/>
    </source>
</evidence>
<dbReference type="Pfam" id="PF00005">
    <property type="entry name" value="ABC_tran"/>
    <property type="match status" value="1"/>
</dbReference>
<dbReference type="InterPro" id="IPR013563">
    <property type="entry name" value="Oligopep_ABC_C"/>
</dbReference>
<dbReference type="SUPFAM" id="SSF52540">
    <property type="entry name" value="P-loop containing nucleoside triphosphate hydrolases"/>
    <property type="match status" value="1"/>
</dbReference>
<dbReference type="Proteomes" id="UP001058271">
    <property type="component" value="Chromosome"/>
</dbReference>
<organism evidence="9 10">
    <name type="scientific">Dactylosporangium roseum</name>
    <dbReference type="NCBI Taxonomy" id="47989"/>
    <lineage>
        <taxon>Bacteria</taxon>
        <taxon>Bacillati</taxon>
        <taxon>Actinomycetota</taxon>
        <taxon>Actinomycetes</taxon>
        <taxon>Micromonosporales</taxon>
        <taxon>Micromonosporaceae</taxon>
        <taxon>Dactylosporangium</taxon>
    </lineage>
</organism>